<accession>A0A1L0AX97</accession>
<dbReference type="GO" id="GO:0000001">
    <property type="term" value="P:mitochondrion inheritance"/>
    <property type="evidence" value="ECO:0007669"/>
    <property type="project" value="InterPro"/>
</dbReference>
<reference evidence="13" key="1">
    <citation type="submission" date="2016-11" db="EMBL/GenBank/DDBJ databases">
        <authorList>
            <person name="Guldener U."/>
        </authorList>
    </citation>
    <scope>NUCLEOTIDE SEQUENCE [LARGE SCALE GENOMIC DNA]</scope>
</reference>
<dbReference type="InterPro" id="IPR012571">
    <property type="entry name" value="Mdm31/Mdm32"/>
</dbReference>
<dbReference type="VEuPathDB" id="FungiDB:HGUI_00904"/>
<evidence type="ECO:0000256" key="3">
    <source>
        <dbReference type="ARBA" id="ARBA00022692"/>
    </source>
</evidence>
<evidence type="ECO:0000256" key="10">
    <source>
        <dbReference type="ARBA" id="ARBA00040573"/>
    </source>
</evidence>
<keyword evidence="3 11" id="KW-0812">Transmembrane</keyword>
<dbReference type="AlphaFoldDB" id="A0A1L0AX97"/>
<evidence type="ECO:0000313" key="12">
    <source>
        <dbReference type="EMBL" id="SGZ38704.1"/>
    </source>
</evidence>
<evidence type="ECO:0000256" key="9">
    <source>
        <dbReference type="ARBA" id="ARBA00025191"/>
    </source>
</evidence>
<dbReference type="PANTHER" id="PTHR31068">
    <property type="entry name" value="MITOCHONDRIAL DISTRIBUTION AND MORPHOLOGY PROTEIN 31"/>
    <property type="match status" value="1"/>
</dbReference>
<keyword evidence="5" id="KW-0809">Transit peptide</keyword>
<sequence>MFNKFIRFNRHLPRNFNLKFKRFNSNSSYQKTNYSRKSKYIFGFSTLFIGSTILTFNNPTFLLQSFFKVNDVLVSEDVKLNLIYDYMFNNLHLKNVQIGYAWEQTEQVHIEYDWKNGFIQINNLSIKLDNDNIFFIKKLKFNISLYRYFFKKNEPNSLNLIDMIEADGVKGKMNTNTMLNYNFDMNNNIKVRNCKLAINQRHELVIFQLELNKLSNKSFLLDLMNCEILSGEFDKSLFTIVEKQPHMINDKIQELNEDLKNSWEKISRLQFNKININKLNLDKFDWIYDGDVEFVMDLMIPKMKDTSSANSNNPYLVLDISVKLHNPKCRTKSKSKNLKISNHDIKQIADALNKNLPENMTPLLGGMHIYNETLEISNTNQYDNTSNKVINIKSAEHDENVHEAVGYIENYSNMNDTVVDTDYTVPLNCKILVDPDNFVLETVYEKITDEFYTELKGIAEIENAYKAESNKKWEVIMVGLLAQALIVGLGTFN</sequence>
<gene>
    <name evidence="12" type="ORF">HGUI_00904</name>
</gene>
<comment type="similarity">
    <text evidence="2">Belongs to the MDM31/MDM32 family.</text>
</comment>
<keyword evidence="6 11" id="KW-1133">Transmembrane helix</keyword>
<evidence type="ECO:0000256" key="2">
    <source>
        <dbReference type="ARBA" id="ARBA00005687"/>
    </source>
</evidence>
<evidence type="ECO:0000256" key="8">
    <source>
        <dbReference type="ARBA" id="ARBA00023136"/>
    </source>
</evidence>
<dbReference type="GO" id="GO:0007005">
    <property type="term" value="P:mitochondrion organization"/>
    <property type="evidence" value="ECO:0007669"/>
    <property type="project" value="InterPro"/>
</dbReference>
<dbReference type="Proteomes" id="UP000183365">
    <property type="component" value="Unassembled WGS sequence"/>
</dbReference>
<dbReference type="EMBL" id="FQNF01000011">
    <property type="protein sequence ID" value="SGZ38704.1"/>
    <property type="molecule type" value="Genomic_DNA"/>
</dbReference>
<feature type="transmembrane region" description="Helical" evidence="11">
    <location>
        <begin position="40"/>
        <end position="57"/>
    </location>
</feature>
<evidence type="ECO:0000256" key="6">
    <source>
        <dbReference type="ARBA" id="ARBA00022989"/>
    </source>
</evidence>
<keyword evidence="13" id="KW-1185">Reference proteome</keyword>
<keyword evidence="4" id="KW-0999">Mitochondrion inner membrane</keyword>
<keyword evidence="8 11" id="KW-0472">Membrane</keyword>
<evidence type="ECO:0000256" key="1">
    <source>
        <dbReference type="ARBA" id="ARBA00004448"/>
    </source>
</evidence>
<comment type="subcellular location">
    <subcellularLocation>
        <location evidence="1">Mitochondrion inner membrane</location>
        <topology evidence="1">Multi-pass membrane protein</topology>
    </subcellularLocation>
</comment>
<comment type="function">
    <text evidence="9">Involved in the organization of the mitochondrial membranes and the global structure of the mitochondria. Also required for mitochondrial distribution and mobility as well as for the maintenance of mitochondrial DNA nucleoids structures.</text>
</comment>
<evidence type="ECO:0000256" key="5">
    <source>
        <dbReference type="ARBA" id="ARBA00022946"/>
    </source>
</evidence>
<name>A0A1L0AX97_9ASCO</name>
<keyword evidence="7" id="KW-0496">Mitochondrion</keyword>
<proteinExistence type="inferred from homology"/>
<evidence type="ECO:0000256" key="4">
    <source>
        <dbReference type="ARBA" id="ARBA00022792"/>
    </source>
</evidence>
<organism evidence="12 13">
    <name type="scientific">Hanseniaspora guilliermondii</name>
    <dbReference type="NCBI Taxonomy" id="56406"/>
    <lineage>
        <taxon>Eukaryota</taxon>
        <taxon>Fungi</taxon>
        <taxon>Dikarya</taxon>
        <taxon>Ascomycota</taxon>
        <taxon>Saccharomycotina</taxon>
        <taxon>Saccharomycetes</taxon>
        <taxon>Saccharomycodales</taxon>
        <taxon>Saccharomycodaceae</taxon>
        <taxon>Hanseniaspora</taxon>
    </lineage>
</organism>
<dbReference type="OrthoDB" id="17678at2759"/>
<evidence type="ECO:0000256" key="7">
    <source>
        <dbReference type="ARBA" id="ARBA00023128"/>
    </source>
</evidence>
<dbReference type="Pfam" id="PF08118">
    <property type="entry name" value="MDM31_MDM32"/>
    <property type="match status" value="1"/>
</dbReference>
<protein>
    <recommendedName>
        <fullName evidence="10">Mitochondrial distribution and morphology protein 32</fullName>
    </recommendedName>
</protein>
<dbReference type="PANTHER" id="PTHR31068:SF1">
    <property type="entry name" value="MITOCHONDRIAL DISTRIBUTION AND MORPHOLOGY PROTEIN 32"/>
    <property type="match status" value="1"/>
</dbReference>
<dbReference type="GO" id="GO:0005743">
    <property type="term" value="C:mitochondrial inner membrane"/>
    <property type="evidence" value="ECO:0007669"/>
    <property type="project" value="UniProtKB-SubCell"/>
</dbReference>
<evidence type="ECO:0000313" key="13">
    <source>
        <dbReference type="Proteomes" id="UP000183365"/>
    </source>
</evidence>
<evidence type="ECO:0000256" key="11">
    <source>
        <dbReference type="SAM" id="Phobius"/>
    </source>
</evidence>